<dbReference type="EMBL" id="PDOC01000017">
    <property type="protein sequence ID" value="PIL43047.1"/>
    <property type="molecule type" value="Genomic_DNA"/>
</dbReference>
<evidence type="ECO:0000313" key="2">
    <source>
        <dbReference type="EMBL" id="PIL43047.1"/>
    </source>
</evidence>
<dbReference type="Proteomes" id="UP000230390">
    <property type="component" value="Unassembled WGS sequence"/>
</dbReference>
<evidence type="ECO:0000256" key="1">
    <source>
        <dbReference type="SAM" id="MobiDB-lite"/>
    </source>
</evidence>
<gene>
    <name evidence="2" type="ORF">CR105_21025</name>
</gene>
<keyword evidence="3" id="KW-1185">Reference proteome</keyword>
<sequence length="66" mass="6889">MQAISQEKTMIGTADDDVKKPNSGGQKGVPDERSRLIEESVDDKGGGQKSDGGASQVSVPADMPKE</sequence>
<dbReference type="AlphaFoldDB" id="A0A2G8TAG3"/>
<comment type="caution">
    <text evidence="2">The sequence shown here is derived from an EMBL/GenBank/DDBJ whole genome shotgun (WGS) entry which is preliminary data.</text>
</comment>
<proteinExistence type="predicted"/>
<feature type="region of interest" description="Disordered" evidence="1">
    <location>
        <begin position="1"/>
        <end position="66"/>
    </location>
</feature>
<protein>
    <submittedName>
        <fullName evidence="2">Uncharacterized protein</fullName>
    </submittedName>
</protein>
<accession>A0A2G8TAG3</accession>
<name>A0A2G8TAG3_9BURK</name>
<organism evidence="2 3">
    <name type="scientific">Massilia eurypsychrophila</name>
    <dbReference type="NCBI Taxonomy" id="1485217"/>
    <lineage>
        <taxon>Bacteria</taxon>
        <taxon>Pseudomonadati</taxon>
        <taxon>Pseudomonadota</taxon>
        <taxon>Betaproteobacteria</taxon>
        <taxon>Burkholderiales</taxon>
        <taxon>Oxalobacteraceae</taxon>
        <taxon>Telluria group</taxon>
        <taxon>Massilia</taxon>
    </lineage>
</organism>
<feature type="compositionally biased region" description="Basic and acidic residues" evidence="1">
    <location>
        <begin position="29"/>
        <end position="46"/>
    </location>
</feature>
<evidence type="ECO:0000313" key="3">
    <source>
        <dbReference type="Proteomes" id="UP000230390"/>
    </source>
</evidence>
<reference evidence="2 3" key="1">
    <citation type="submission" date="2017-10" db="EMBL/GenBank/DDBJ databases">
        <title>Massilia psychrophilum sp. nov., a novel purple-pigmented bacterium isolated from Tianshan glacier, Xinjiang Municipality, China.</title>
        <authorList>
            <person name="Wang H."/>
        </authorList>
    </citation>
    <scope>NUCLEOTIDE SEQUENCE [LARGE SCALE GENOMIC DNA]</scope>
    <source>
        <strain evidence="2 3">JCM 30074</strain>
    </source>
</reference>
<dbReference type="RefSeq" id="WP_099791846.1">
    <property type="nucleotide sequence ID" value="NZ_JBHLYV010000097.1"/>
</dbReference>